<proteinExistence type="predicted"/>
<name>A0ABY6DUW9_9ACTN</name>
<sequence>MTARRVLMAEALIVGGLALTLLVREMPGIMREVRIWRMVALRHGSRRPR</sequence>
<dbReference type="Proteomes" id="UP001061298">
    <property type="component" value="Chromosome"/>
</dbReference>
<dbReference type="EMBL" id="CP106793">
    <property type="protein sequence ID" value="UXY18174.1"/>
    <property type="molecule type" value="Genomic_DNA"/>
</dbReference>
<keyword evidence="2" id="KW-1185">Reference proteome</keyword>
<dbReference type="RefSeq" id="WP_200422822.1">
    <property type="nucleotide sequence ID" value="NZ_CP106793.1"/>
</dbReference>
<reference evidence="1" key="1">
    <citation type="submission" date="2022-10" db="EMBL/GenBank/DDBJ databases">
        <authorList>
            <person name="Mo P."/>
        </authorList>
    </citation>
    <scope>NUCLEOTIDE SEQUENCE</scope>
    <source>
        <strain evidence="1">HUAS 13-4</strain>
    </source>
</reference>
<organism evidence="1 2">
    <name type="scientific">Streptomyces cynarae</name>
    <dbReference type="NCBI Taxonomy" id="2981134"/>
    <lineage>
        <taxon>Bacteria</taxon>
        <taxon>Bacillati</taxon>
        <taxon>Actinomycetota</taxon>
        <taxon>Actinomycetes</taxon>
        <taxon>Kitasatosporales</taxon>
        <taxon>Streptomycetaceae</taxon>
        <taxon>Streptomyces</taxon>
    </lineage>
</organism>
<evidence type="ECO:0000313" key="2">
    <source>
        <dbReference type="Proteomes" id="UP001061298"/>
    </source>
</evidence>
<evidence type="ECO:0000313" key="1">
    <source>
        <dbReference type="EMBL" id="UXY18174.1"/>
    </source>
</evidence>
<protein>
    <submittedName>
        <fullName evidence="1">Uncharacterized protein</fullName>
    </submittedName>
</protein>
<gene>
    <name evidence="1" type="ORF">N8I84_05115</name>
</gene>
<accession>A0ABY6DUW9</accession>